<comment type="caution">
    <text evidence="1">The sequence shown here is derived from an EMBL/GenBank/DDBJ whole genome shotgun (WGS) entry which is preliminary data.</text>
</comment>
<organism evidence="1 2">
    <name type="scientific">Choristoneura fumiferana</name>
    <name type="common">Spruce budworm moth</name>
    <name type="synonym">Archips fumiferana</name>
    <dbReference type="NCBI Taxonomy" id="7141"/>
    <lineage>
        <taxon>Eukaryota</taxon>
        <taxon>Metazoa</taxon>
        <taxon>Ecdysozoa</taxon>
        <taxon>Arthropoda</taxon>
        <taxon>Hexapoda</taxon>
        <taxon>Insecta</taxon>
        <taxon>Pterygota</taxon>
        <taxon>Neoptera</taxon>
        <taxon>Endopterygota</taxon>
        <taxon>Lepidoptera</taxon>
        <taxon>Glossata</taxon>
        <taxon>Ditrysia</taxon>
        <taxon>Tortricoidea</taxon>
        <taxon>Tortricidae</taxon>
        <taxon>Tortricinae</taxon>
        <taxon>Choristoneura</taxon>
    </lineage>
</organism>
<reference evidence="1 2" key="1">
    <citation type="journal article" date="2022" name="Genome Biol. Evol.">
        <title>The Spruce Budworm Genome: Reconstructing the Evolutionary History of Antifreeze Proteins.</title>
        <authorList>
            <person name="Beliveau C."/>
            <person name="Gagne P."/>
            <person name="Picq S."/>
            <person name="Vernygora O."/>
            <person name="Keeling C.I."/>
            <person name="Pinkney K."/>
            <person name="Doucet D."/>
            <person name="Wen F."/>
            <person name="Johnston J.S."/>
            <person name="Maaroufi H."/>
            <person name="Boyle B."/>
            <person name="Laroche J."/>
            <person name="Dewar K."/>
            <person name="Juretic N."/>
            <person name="Blackburn G."/>
            <person name="Nisole A."/>
            <person name="Brunet B."/>
            <person name="Brandao M."/>
            <person name="Lumley L."/>
            <person name="Duan J."/>
            <person name="Quan G."/>
            <person name="Lucarotti C.J."/>
            <person name="Roe A.D."/>
            <person name="Sperling F.A.H."/>
            <person name="Levesque R.C."/>
            <person name="Cusson M."/>
        </authorList>
    </citation>
    <scope>NUCLEOTIDE SEQUENCE [LARGE SCALE GENOMIC DNA]</scope>
    <source>
        <strain evidence="1">Glfc:IPQL:Cfum</strain>
    </source>
</reference>
<protein>
    <submittedName>
        <fullName evidence="1">Uncharacterized protein</fullName>
    </submittedName>
</protein>
<gene>
    <name evidence="1" type="ORF">MSG28_005853</name>
</gene>
<proteinExistence type="predicted"/>
<sequence length="1143" mass="129598">MNIHVRILRNCKLSKYASPFAVTIRTSVNLSFKVLGTFDLESEAPPVIICHGLLETRRSWRGVAKTIRNLTKRSVVIVDLRNHGASPHASSQRYESQARDVFQLMKKLEIKRASLMGHNVGARTVMCAALMAPASVAGLLVVDMSPVSTSPEFKEYYPKLMEEMSKVVWKEKRKVHKAQKAIKKQLKHIIKDDVTMKAILNNINVTREGSIGWMCNLEVLKKQFKHLSSFPKSLKGKNYDGPTMFIGGQVSEYLPADDLPGIREMFPRAVIKYVVSTGHNVHAEDPKAFMELLIDQMKAVDFSGQQKSTVTQARGFARQKLLSSGMFADGGGIQFILMNIGKRGDTIGWMCNLDALKQHFTDIATFPEALKSKQYDGPSDLVSSLIIVDISPVKTSPQIFSMANLFDAMSSVSVRPGIAMSKARKLADEQLKSITPDVNLRNFLITNLVQTNTGAYTWRVNLPALKENFQSHISNFPSNLKGLQYCGPTLFIGGSLSDYIGKNDLRDIQEYFPLADLVFVEGAGHWVHSQKPEKFLDLPPEYTSNGIDLNNRFGDDASERIPLKELAQPPRLDKAKQLPHDADFSLFLPRHQEMATEVIDALMNVPENQLQDFLSTCTFARVNLNPQLFNYCYSVALMHRRDTRSVPIQNFAETFPSKFLDSKVFSQAREVARVTPQGAARNPIIIPRDYTATDLEEEHRLAYFREDIGVNLHHWHWHLVYPFTASDRAIVAKDRRGELFFYMHQQIIARYNGERLNNSLKRVKKFGNWREPIPEAYYPKLDSLTSSRGWPPRQAGMRWQNINRPVDGINVTLDQMEEWRRRLEDAVSTGRVRLPNGSFRPLDIDTLGNMLEASILSPNIDYYGSVHNNGHTFSAYVHDPDHRYLLENPGVEVTSATIESQGGQNNTLNTFWMQSDVDLSRGLDFSNRGPVARRATVRIFISPKNDERNLPWHLNDQRKMFIEMDRFTFRDLSAQGEDPRKQDLASFNFCGCGWPQHMLVPKGTEGGMPYQLFVDQPDGTELTCDQASSFCGLKDRLFPDKRAMGFPFDRPSASFTNITDFSNLPNMALTDITIKFQNTTEITHILDSTTNVQLWHLNMWGRTKSRPLSFALEVGSHPFERGALLAFGLYWKLCLGLCKDTNF</sequence>
<evidence type="ECO:0000313" key="1">
    <source>
        <dbReference type="EMBL" id="KAI8442311.1"/>
    </source>
</evidence>
<accession>A0ACC0L1R1</accession>
<dbReference type="Proteomes" id="UP001064048">
    <property type="component" value="Chromosome 9"/>
</dbReference>
<dbReference type="EMBL" id="CM046109">
    <property type="protein sequence ID" value="KAI8442311.1"/>
    <property type="molecule type" value="Genomic_DNA"/>
</dbReference>
<keyword evidence="2" id="KW-1185">Reference proteome</keyword>
<name>A0ACC0L1R1_CHOFU</name>
<evidence type="ECO:0000313" key="2">
    <source>
        <dbReference type="Proteomes" id="UP001064048"/>
    </source>
</evidence>